<dbReference type="EMBL" id="BARU01007756">
    <property type="protein sequence ID" value="GAH47171.1"/>
    <property type="molecule type" value="Genomic_DNA"/>
</dbReference>
<reference evidence="2" key="1">
    <citation type="journal article" date="2014" name="Front. Microbiol.">
        <title>High frequency of phylogenetically diverse reductive dehalogenase-homologous genes in deep subseafloor sedimentary metagenomes.</title>
        <authorList>
            <person name="Kawai M."/>
            <person name="Futagami T."/>
            <person name="Toyoda A."/>
            <person name="Takaki Y."/>
            <person name="Nishi S."/>
            <person name="Hori S."/>
            <person name="Arai W."/>
            <person name="Tsubouchi T."/>
            <person name="Morono Y."/>
            <person name="Uchiyama I."/>
            <person name="Ito T."/>
            <person name="Fujiyama A."/>
            <person name="Inagaki F."/>
            <person name="Takami H."/>
        </authorList>
    </citation>
    <scope>NUCLEOTIDE SEQUENCE</scope>
    <source>
        <strain evidence="2">Expedition CK06-06</strain>
    </source>
</reference>
<sequence length="68" mass="7761">MVEDGKLIQQRKEKCDKNWKPPEGFDEAFAEMLKQTKEVNIASPDMFDITAKVGEDLQLSSKKEETEG</sequence>
<name>X1FNA9_9ZZZZ</name>
<evidence type="ECO:0000313" key="2">
    <source>
        <dbReference type="EMBL" id="GAH47171.1"/>
    </source>
</evidence>
<gene>
    <name evidence="2" type="ORF">S03H2_15270</name>
</gene>
<organism evidence="2">
    <name type="scientific">marine sediment metagenome</name>
    <dbReference type="NCBI Taxonomy" id="412755"/>
    <lineage>
        <taxon>unclassified sequences</taxon>
        <taxon>metagenomes</taxon>
        <taxon>ecological metagenomes</taxon>
    </lineage>
</organism>
<feature type="region of interest" description="Disordered" evidence="1">
    <location>
        <begin position="1"/>
        <end position="20"/>
    </location>
</feature>
<dbReference type="AlphaFoldDB" id="X1FNA9"/>
<evidence type="ECO:0000256" key="1">
    <source>
        <dbReference type="SAM" id="MobiDB-lite"/>
    </source>
</evidence>
<protein>
    <submittedName>
        <fullName evidence="2">Uncharacterized protein</fullName>
    </submittedName>
</protein>
<accession>X1FNA9</accession>
<comment type="caution">
    <text evidence="2">The sequence shown here is derived from an EMBL/GenBank/DDBJ whole genome shotgun (WGS) entry which is preliminary data.</text>
</comment>
<proteinExistence type="predicted"/>